<dbReference type="InterPro" id="IPR003593">
    <property type="entry name" value="AAA+_ATPase"/>
</dbReference>
<dbReference type="EMBL" id="WUUQ01000006">
    <property type="protein sequence ID" value="MXQ74378.1"/>
    <property type="molecule type" value="Genomic_DNA"/>
</dbReference>
<evidence type="ECO:0000259" key="6">
    <source>
        <dbReference type="PROSITE" id="PS51096"/>
    </source>
</evidence>
<dbReference type="CDD" id="cd00090">
    <property type="entry name" value="HTH_ARSR"/>
    <property type="match status" value="1"/>
</dbReference>
<dbReference type="GO" id="GO:0003677">
    <property type="term" value="F:DNA binding"/>
    <property type="evidence" value="ECO:0007669"/>
    <property type="project" value="UniProtKB-KW"/>
</dbReference>
<evidence type="ECO:0000256" key="2">
    <source>
        <dbReference type="ARBA" id="ARBA00022741"/>
    </source>
</evidence>
<keyword evidence="2" id="KW-0547">Nucleotide-binding</keyword>
<feature type="domain" description="PRD" evidence="7">
    <location>
        <begin position="791"/>
        <end position="895"/>
    </location>
</feature>
<dbReference type="InterPro" id="IPR036662">
    <property type="entry name" value="PTS_EIIA_man-typ_sf"/>
</dbReference>
<dbReference type="InterPro" id="IPR036634">
    <property type="entry name" value="PRD_sf"/>
</dbReference>
<dbReference type="SUPFAM" id="SSF52540">
    <property type="entry name" value="P-loop containing nucleoside triphosphate hydrolases"/>
    <property type="match status" value="1"/>
</dbReference>
<dbReference type="PANTHER" id="PTHR32071">
    <property type="entry name" value="TRANSCRIPTIONAL REGULATORY PROTEIN"/>
    <property type="match status" value="1"/>
</dbReference>
<proteinExistence type="predicted"/>
<keyword evidence="9" id="KW-1185">Reference proteome</keyword>
<dbReference type="PROSITE" id="PS50045">
    <property type="entry name" value="SIGMA54_INTERACT_4"/>
    <property type="match status" value="1"/>
</dbReference>
<keyword evidence="1" id="KW-0808">Transferase</keyword>
<evidence type="ECO:0000313" key="9">
    <source>
        <dbReference type="Proteomes" id="UP000434036"/>
    </source>
</evidence>
<dbReference type="Pfam" id="PF00158">
    <property type="entry name" value="Sigma54_activat"/>
    <property type="match status" value="1"/>
</dbReference>
<keyword evidence="4" id="KW-0238">DNA-binding</keyword>
<dbReference type="GO" id="GO:0006355">
    <property type="term" value="P:regulation of DNA-templated transcription"/>
    <property type="evidence" value="ECO:0007669"/>
    <property type="project" value="InterPro"/>
</dbReference>
<dbReference type="Gene3D" id="3.40.50.510">
    <property type="entry name" value="Phosphotransferase system, mannose-type IIA component"/>
    <property type="match status" value="1"/>
</dbReference>
<dbReference type="RefSeq" id="WP_160625756.1">
    <property type="nucleotide sequence ID" value="NZ_WUUQ01000006.1"/>
</dbReference>
<dbReference type="InterPro" id="IPR011991">
    <property type="entry name" value="ArsR-like_HTH"/>
</dbReference>
<dbReference type="SUPFAM" id="SSF46785">
    <property type="entry name" value="Winged helix' DNA-binding domain"/>
    <property type="match status" value="1"/>
</dbReference>
<dbReference type="GO" id="GO:0016740">
    <property type="term" value="F:transferase activity"/>
    <property type="evidence" value="ECO:0007669"/>
    <property type="project" value="UniProtKB-KW"/>
</dbReference>
<dbReference type="Proteomes" id="UP000434036">
    <property type="component" value="Unassembled WGS sequence"/>
</dbReference>
<evidence type="ECO:0000256" key="1">
    <source>
        <dbReference type="ARBA" id="ARBA00022679"/>
    </source>
</evidence>
<dbReference type="GO" id="GO:0009401">
    <property type="term" value="P:phosphoenolpyruvate-dependent sugar phosphotransferase system"/>
    <property type="evidence" value="ECO:0007669"/>
    <property type="project" value="InterPro"/>
</dbReference>
<dbReference type="SMART" id="SM00382">
    <property type="entry name" value="AAA"/>
    <property type="match status" value="1"/>
</dbReference>
<dbReference type="CDD" id="cd00009">
    <property type="entry name" value="AAA"/>
    <property type="match status" value="1"/>
</dbReference>
<reference evidence="8 9" key="2">
    <citation type="submission" date="2020-01" db="EMBL/GenBank/DDBJ databases">
        <title>Clostridiaceae sp. nov. isolated from the gut of human by culturomics.</title>
        <authorList>
            <person name="Chang Y."/>
        </authorList>
    </citation>
    <scope>NUCLEOTIDE SEQUENCE [LARGE SCALE GENOMIC DNA]</scope>
    <source>
        <strain evidence="8 9">DONG20-135</strain>
    </source>
</reference>
<dbReference type="InterPro" id="IPR002078">
    <property type="entry name" value="Sigma_54_int"/>
</dbReference>
<name>A0A6N8U857_9FIRM</name>
<dbReference type="PROSITE" id="PS51372">
    <property type="entry name" value="PRD_2"/>
    <property type="match status" value="1"/>
</dbReference>
<dbReference type="Pfam" id="PF03610">
    <property type="entry name" value="EIIA-man"/>
    <property type="match status" value="1"/>
</dbReference>
<feature type="domain" description="PTS EIIA type-4" evidence="6">
    <location>
        <begin position="535"/>
        <end position="670"/>
    </location>
</feature>
<evidence type="ECO:0000313" key="8">
    <source>
        <dbReference type="EMBL" id="MXQ74378.1"/>
    </source>
</evidence>
<reference evidence="8 9" key="1">
    <citation type="submission" date="2019-12" db="EMBL/GenBank/DDBJ databases">
        <authorList>
            <person name="Yang R."/>
        </authorList>
    </citation>
    <scope>NUCLEOTIDE SEQUENCE [LARGE SCALE GENOMIC DNA]</scope>
    <source>
        <strain evidence="8 9">DONG20-135</strain>
    </source>
</reference>
<dbReference type="PROSITE" id="PS51096">
    <property type="entry name" value="PTS_EIIA_TYPE_4"/>
    <property type="match status" value="1"/>
</dbReference>
<gene>
    <name evidence="8" type="ORF">GSF08_10625</name>
</gene>
<dbReference type="SUPFAM" id="SSF63520">
    <property type="entry name" value="PTS-regulatory domain, PRD"/>
    <property type="match status" value="1"/>
</dbReference>
<evidence type="ECO:0000256" key="4">
    <source>
        <dbReference type="ARBA" id="ARBA00023125"/>
    </source>
</evidence>
<evidence type="ECO:0000259" key="7">
    <source>
        <dbReference type="PROSITE" id="PS51372"/>
    </source>
</evidence>
<dbReference type="InterPro" id="IPR004701">
    <property type="entry name" value="PTS_EIIA_man-typ"/>
</dbReference>
<dbReference type="InterPro" id="IPR011608">
    <property type="entry name" value="PRD"/>
</dbReference>
<comment type="caution">
    <text evidence="8">The sequence shown here is derived from an EMBL/GenBank/DDBJ whole genome shotgun (WGS) entry which is preliminary data.</text>
</comment>
<dbReference type="SUPFAM" id="SSF53062">
    <property type="entry name" value="PTS system fructose IIA component-like"/>
    <property type="match status" value="1"/>
</dbReference>
<dbReference type="PANTHER" id="PTHR32071:SF38">
    <property type="entry name" value="PSP OPERON TRANSCRIPTIONAL ACTIVATOR"/>
    <property type="match status" value="1"/>
</dbReference>
<keyword evidence="3" id="KW-0067">ATP-binding</keyword>
<evidence type="ECO:0000256" key="3">
    <source>
        <dbReference type="ARBA" id="ARBA00022840"/>
    </source>
</evidence>
<sequence length="901" mass="101608">MKNEEKIYLGLCELSEKAIASLSDGVTTSELADHLKMDRTLVSRHLGVLVQAGKAVKAGSKPIYYRSSSSVPASDAVKTDVFAQLIGFNGSLLTAVEQCKSSVLYPNGGLPLLITGSSGVGKSYLANLIFEYAKNEGIIEKDAKCVIFNCADYANNKELLSSKLFGYKKGTFTGADEDNDGVIALADGGYLFLDEVHRLSPEGQEKLFLLLDKGIYQRMGDKNYQSVQVRVIAATTEDPKTALIDTFLRRIPIQVHLPDFASRNISERLELIQLFYAQESQTFHKSIRISKKVVNYLLSCALLGNIGALRNIIKVSCANASRKNREALVQVDIEDIARELPQHVEVHEFTSADLEIGSSFARSPITPSSLPNVKEVIDIITDIYEQLKACQRLAISEEEVEKCIRLDVNRISDVLYFHSNNNAQSLYYSLFATHVENGLKLLEKTYGLKYYGNTVKTLSSVLNTFSKEPLFQSDEYVALYRKTLELIKHRSYKYNFVTNRLLEYLRDSFHYQYGVLEELYLTLYIYSSVVDHHSDINAIIVAHGYSTASSIASVVNQMHSNYIFESFDMPIDMEPQDIVKEICEYAKHLNKDKDTIFLVDMGSLFEIYSLVKDSFNGEMVVINNITTQLALGVGSMINQGRSLIDIVDSVVRDCSIKYKYFERKGKKRAIVTTCASGIGIANKIRDMIKKCVAGEKQNIEIISCDYFTLKNMGRNSEIFKKYDVQLIISTLGLTIEGVSTILFSDLFSQKNEERVRDVFAKLYGEENLHQIINNLMKMLTLENIISRLIILNPNRVIENVDAILSDIENCFAYQLDSSLKLTLYIHIAIMLERCILSRNELQEQPYSGKESVADINKMRRIFEKQLTDFEVHIPDHELALVLSIIKEYDNTAAASLSDEDE</sequence>
<dbReference type="InterPro" id="IPR036390">
    <property type="entry name" value="WH_DNA-bd_sf"/>
</dbReference>
<dbReference type="InterPro" id="IPR027417">
    <property type="entry name" value="P-loop_NTPase"/>
</dbReference>
<dbReference type="Gene3D" id="3.40.50.300">
    <property type="entry name" value="P-loop containing nucleotide triphosphate hydrolases"/>
    <property type="match status" value="1"/>
</dbReference>
<protein>
    <submittedName>
        <fullName evidence="8">AAA domain-containing protein</fullName>
    </submittedName>
</protein>
<evidence type="ECO:0000259" key="5">
    <source>
        <dbReference type="PROSITE" id="PS50045"/>
    </source>
</evidence>
<dbReference type="GO" id="GO:0016020">
    <property type="term" value="C:membrane"/>
    <property type="evidence" value="ECO:0007669"/>
    <property type="project" value="InterPro"/>
</dbReference>
<organism evidence="8 9">
    <name type="scientific">Copranaerobaculum intestinale</name>
    <dbReference type="NCBI Taxonomy" id="2692629"/>
    <lineage>
        <taxon>Bacteria</taxon>
        <taxon>Bacillati</taxon>
        <taxon>Bacillota</taxon>
        <taxon>Erysipelotrichia</taxon>
        <taxon>Erysipelotrichales</taxon>
        <taxon>Erysipelotrichaceae</taxon>
        <taxon>Copranaerobaculum</taxon>
    </lineage>
</organism>
<dbReference type="AlphaFoldDB" id="A0A6N8U857"/>
<accession>A0A6N8U857</accession>
<feature type="domain" description="Sigma-54 factor interaction" evidence="5">
    <location>
        <begin position="85"/>
        <end position="318"/>
    </location>
</feature>
<dbReference type="GO" id="GO:0005524">
    <property type="term" value="F:ATP binding"/>
    <property type="evidence" value="ECO:0007669"/>
    <property type="project" value="UniProtKB-KW"/>
</dbReference>